<name>A0A5S6QEN0_TRIMR</name>
<feature type="compositionally biased region" description="Basic and acidic residues" evidence="1">
    <location>
        <begin position="75"/>
        <end position="88"/>
    </location>
</feature>
<dbReference type="WBParaSite" id="TMUE_1000005634.1">
    <property type="protein sequence ID" value="TMUE_1000005634.1"/>
    <property type="gene ID" value="WBGene00299332"/>
</dbReference>
<evidence type="ECO:0000256" key="1">
    <source>
        <dbReference type="SAM" id="MobiDB-lite"/>
    </source>
</evidence>
<proteinExistence type="predicted"/>
<dbReference type="AlphaFoldDB" id="A0A5S6QEN0"/>
<reference evidence="3" key="1">
    <citation type="submission" date="2019-12" db="UniProtKB">
        <authorList>
            <consortium name="WormBaseParasite"/>
        </authorList>
    </citation>
    <scope>IDENTIFICATION</scope>
</reference>
<keyword evidence="2" id="KW-1185">Reference proteome</keyword>
<protein>
    <submittedName>
        <fullName evidence="3">Uncharacterized protein</fullName>
    </submittedName>
</protein>
<evidence type="ECO:0000313" key="3">
    <source>
        <dbReference type="WBParaSite" id="TMUE_1000005634.1"/>
    </source>
</evidence>
<accession>A0A5S6QEN0</accession>
<feature type="region of interest" description="Disordered" evidence="1">
    <location>
        <begin position="72"/>
        <end position="95"/>
    </location>
</feature>
<dbReference type="Proteomes" id="UP000046395">
    <property type="component" value="Unassembled WGS sequence"/>
</dbReference>
<organism evidence="2 3">
    <name type="scientific">Trichuris muris</name>
    <name type="common">Mouse whipworm</name>
    <dbReference type="NCBI Taxonomy" id="70415"/>
    <lineage>
        <taxon>Eukaryota</taxon>
        <taxon>Metazoa</taxon>
        <taxon>Ecdysozoa</taxon>
        <taxon>Nematoda</taxon>
        <taxon>Enoplea</taxon>
        <taxon>Dorylaimia</taxon>
        <taxon>Trichinellida</taxon>
        <taxon>Trichuridae</taxon>
        <taxon>Trichuris</taxon>
    </lineage>
</organism>
<sequence length="95" mass="10479">MTQVDSWQLRAAPQKWPVRLRRGRTPADAGVCRGAANPVRMNACSGSPRCSQVALIPSDQTPVTLKKVFINDAESGDKKETKRAREEYVDPLPVC</sequence>
<evidence type="ECO:0000313" key="2">
    <source>
        <dbReference type="Proteomes" id="UP000046395"/>
    </source>
</evidence>